<evidence type="ECO:0008006" key="3">
    <source>
        <dbReference type="Google" id="ProtNLM"/>
    </source>
</evidence>
<dbReference type="Proteomes" id="UP000000644">
    <property type="component" value="Chromosome"/>
</dbReference>
<dbReference type="Pfam" id="PF20159">
    <property type="entry name" value="YidB"/>
    <property type="match status" value="1"/>
</dbReference>
<gene>
    <name evidence="1" type="ordered locus">Pnap_2062</name>
</gene>
<dbReference type="AlphaFoldDB" id="A1VNZ3"/>
<dbReference type="RefSeq" id="WP_011801451.1">
    <property type="nucleotide sequence ID" value="NC_008781.1"/>
</dbReference>
<sequence>MANDFLGQILGSVLGNAQSGQQNPMGGGLGGGLGDLLGGMLGGNRGSAESTASSGGGLGGGSSGLGNKGSALMLLLLPLAMQWVQRNGGIGAVLERFQNKGYSQQAASWVSTGPNEALAPQAVNDVIGMDELSRLSQQLGVSQEEVSSGMAQILPEMVNQLTPQGGVPDDGDDLLNQGMSMLEQFMNAGKPR</sequence>
<dbReference type="OrthoDB" id="9795283at2"/>
<dbReference type="EMBL" id="CP000529">
    <property type="protein sequence ID" value="ABM37371.1"/>
    <property type="molecule type" value="Genomic_DNA"/>
</dbReference>
<accession>A1VNZ3</accession>
<dbReference type="KEGG" id="pna:Pnap_2062"/>
<name>A1VNZ3_POLNA</name>
<protein>
    <recommendedName>
        <fullName evidence="3">DUF937 domain-containing protein</fullName>
    </recommendedName>
</protein>
<dbReference type="STRING" id="365044.Pnap_2062"/>
<dbReference type="InterPro" id="IPR027405">
    <property type="entry name" value="YidB-like"/>
</dbReference>
<proteinExistence type="predicted"/>
<dbReference type="InterPro" id="IPR045372">
    <property type="entry name" value="YidB"/>
</dbReference>
<keyword evidence="2" id="KW-1185">Reference proteome</keyword>
<evidence type="ECO:0000313" key="1">
    <source>
        <dbReference type="EMBL" id="ABM37371.1"/>
    </source>
</evidence>
<dbReference type="HOGENOM" id="CLU_084747_1_0_4"/>
<evidence type="ECO:0000313" key="2">
    <source>
        <dbReference type="Proteomes" id="UP000000644"/>
    </source>
</evidence>
<dbReference type="eggNOG" id="COG3753">
    <property type="taxonomic scope" value="Bacteria"/>
</dbReference>
<dbReference type="SUPFAM" id="SSF140804">
    <property type="entry name" value="YidB-like"/>
    <property type="match status" value="1"/>
</dbReference>
<reference evidence="2" key="1">
    <citation type="journal article" date="2009" name="Environ. Microbiol.">
        <title>The genome of Polaromonas naphthalenivorans strain CJ2, isolated from coal tar-contaminated sediment, reveals physiological and metabolic versatility and evolution through extensive horizontal gene transfer.</title>
        <authorList>
            <person name="Yagi J.M."/>
            <person name="Sims D."/>
            <person name="Brettin T."/>
            <person name="Bruce D."/>
            <person name="Madsen E.L."/>
        </authorList>
    </citation>
    <scope>NUCLEOTIDE SEQUENCE [LARGE SCALE GENOMIC DNA]</scope>
    <source>
        <strain evidence="2">CJ2</strain>
    </source>
</reference>
<organism evidence="1 2">
    <name type="scientific">Polaromonas naphthalenivorans (strain CJ2)</name>
    <dbReference type="NCBI Taxonomy" id="365044"/>
    <lineage>
        <taxon>Bacteria</taxon>
        <taxon>Pseudomonadati</taxon>
        <taxon>Pseudomonadota</taxon>
        <taxon>Betaproteobacteria</taxon>
        <taxon>Burkholderiales</taxon>
        <taxon>Comamonadaceae</taxon>
        <taxon>Polaromonas</taxon>
    </lineage>
</organism>
<dbReference type="Gene3D" id="1.10.10.690">
    <property type="entry name" value="YidB-like"/>
    <property type="match status" value="1"/>
</dbReference>